<name>A0A511KNS5_RHOTO</name>
<feature type="compositionally biased region" description="Acidic residues" evidence="1">
    <location>
        <begin position="58"/>
        <end position="67"/>
    </location>
</feature>
<dbReference type="Gene3D" id="1.20.1280.50">
    <property type="match status" value="1"/>
</dbReference>
<proteinExistence type="predicted"/>
<evidence type="ECO:0000256" key="1">
    <source>
        <dbReference type="SAM" id="MobiDB-lite"/>
    </source>
</evidence>
<gene>
    <name evidence="3" type="ORF">Rt10032_c18g6036</name>
</gene>
<reference evidence="3 4" key="1">
    <citation type="submission" date="2019-07" db="EMBL/GenBank/DDBJ databases">
        <title>Rhodotorula toruloides NBRC10032 genome sequencing.</title>
        <authorList>
            <person name="Shida Y."/>
            <person name="Takaku H."/>
            <person name="Ogasawara W."/>
            <person name="Mori K."/>
        </authorList>
    </citation>
    <scope>NUCLEOTIDE SEQUENCE [LARGE SCALE GENOMIC DNA]</scope>
    <source>
        <strain evidence="3 4">NBRC10032</strain>
    </source>
</reference>
<accession>A0A511KNS5</accession>
<dbReference type="InterPro" id="IPR001810">
    <property type="entry name" value="F-box_dom"/>
</dbReference>
<dbReference type="Proteomes" id="UP000321518">
    <property type="component" value="Unassembled WGS sequence"/>
</dbReference>
<feature type="compositionally biased region" description="Basic and acidic residues" evidence="1">
    <location>
        <begin position="38"/>
        <end position="57"/>
    </location>
</feature>
<feature type="compositionally biased region" description="Basic residues" evidence="1">
    <location>
        <begin position="86"/>
        <end position="101"/>
    </location>
</feature>
<dbReference type="PROSITE" id="PS50181">
    <property type="entry name" value="FBOX"/>
    <property type="match status" value="1"/>
</dbReference>
<dbReference type="SUPFAM" id="SSF81383">
    <property type="entry name" value="F-box domain"/>
    <property type="match status" value="1"/>
</dbReference>
<dbReference type="CDD" id="cd09917">
    <property type="entry name" value="F-box_SF"/>
    <property type="match status" value="1"/>
</dbReference>
<feature type="domain" description="F-box" evidence="2">
    <location>
        <begin position="105"/>
        <end position="151"/>
    </location>
</feature>
<dbReference type="Pfam" id="PF00646">
    <property type="entry name" value="F-box"/>
    <property type="match status" value="1"/>
</dbReference>
<feature type="region of interest" description="Disordered" evidence="1">
    <location>
        <begin position="18"/>
        <end position="108"/>
    </location>
</feature>
<sequence>MPAARRAYRASTAAISYAEASGDEEEGALAGGQVQRAETAKGGKRAREAAVDEHGGESGDEGDEEEKANDGTDAASDDDDAEWGVKTKRRKGTARGKKGRRPSGPDLVTKLPVDALTEIVSFLPHGTLVQLRLVCKAFYRLLTDETSGTVI</sequence>
<evidence type="ECO:0000313" key="3">
    <source>
        <dbReference type="EMBL" id="GEM12019.1"/>
    </source>
</evidence>
<evidence type="ECO:0000313" key="4">
    <source>
        <dbReference type="Proteomes" id="UP000321518"/>
    </source>
</evidence>
<protein>
    <recommendedName>
        <fullName evidence="2">F-box domain-containing protein</fullName>
    </recommendedName>
</protein>
<dbReference type="AlphaFoldDB" id="A0A511KNS5"/>
<organism evidence="3 4">
    <name type="scientific">Rhodotorula toruloides</name>
    <name type="common">Yeast</name>
    <name type="synonym">Rhodosporidium toruloides</name>
    <dbReference type="NCBI Taxonomy" id="5286"/>
    <lineage>
        <taxon>Eukaryota</taxon>
        <taxon>Fungi</taxon>
        <taxon>Dikarya</taxon>
        <taxon>Basidiomycota</taxon>
        <taxon>Pucciniomycotina</taxon>
        <taxon>Microbotryomycetes</taxon>
        <taxon>Sporidiobolales</taxon>
        <taxon>Sporidiobolaceae</taxon>
        <taxon>Rhodotorula</taxon>
    </lineage>
</organism>
<evidence type="ECO:0000259" key="2">
    <source>
        <dbReference type="PROSITE" id="PS50181"/>
    </source>
</evidence>
<comment type="caution">
    <text evidence="3">The sequence shown here is derived from an EMBL/GenBank/DDBJ whole genome shotgun (WGS) entry which is preliminary data.</text>
</comment>
<dbReference type="EMBL" id="BJWK01000018">
    <property type="protein sequence ID" value="GEM12019.1"/>
    <property type="molecule type" value="Genomic_DNA"/>
</dbReference>
<dbReference type="InterPro" id="IPR036047">
    <property type="entry name" value="F-box-like_dom_sf"/>
</dbReference>